<keyword evidence="2" id="KW-1185">Reference proteome</keyword>
<protein>
    <recommendedName>
        <fullName evidence="3">Type 4 secretion system PilS N-terminal domain-containing protein</fullName>
    </recommendedName>
</protein>
<name>A0ABZ1CAD0_9BACT</name>
<reference evidence="1 2" key="1">
    <citation type="submission" date="2023-12" db="EMBL/GenBank/DDBJ databases">
        <title>Description of an unclassified Opitutus bacterium of Verrucomicrobiota.</title>
        <authorList>
            <person name="Zhang D.-F."/>
        </authorList>
    </citation>
    <scope>NUCLEOTIDE SEQUENCE [LARGE SCALE GENOMIC DNA]</scope>
    <source>
        <strain evidence="1 2">WL0086</strain>
    </source>
</reference>
<evidence type="ECO:0000313" key="1">
    <source>
        <dbReference type="EMBL" id="WRQ88178.1"/>
    </source>
</evidence>
<dbReference type="RefSeq" id="WP_324726061.1">
    <property type="nucleotide sequence ID" value="NZ_CP139781.1"/>
</dbReference>
<organism evidence="1 2">
    <name type="scientific">Actomonas aquatica</name>
    <dbReference type="NCBI Taxonomy" id="2866162"/>
    <lineage>
        <taxon>Bacteria</taxon>
        <taxon>Pseudomonadati</taxon>
        <taxon>Verrucomicrobiota</taxon>
        <taxon>Opitutia</taxon>
        <taxon>Opitutales</taxon>
        <taxon>Opitutaceae</taxon>
        <taxon>Actomonas</taxon>
    </lineage>
</organism>
<evidence type="ECO:0008006" key="3">
    <source>
        <dbReference type="Google" id="ProtNLM"/>
    </source>
</evidence>
<evidence type="ECO:0000313" key="2">
    <source>
        <dbReference type="Proteomes" id="UP000738431"/>
    </source>
</evidence>
<dbReference type="EMBL" id="CP139781">
    <property type="protein sequence ID" value="WRQ88178.1"/>
    <property type="molecule type" value="Genomic_DNA"/>
</dbReference>
<accession>A0ABZ1CAD0</accession>
<proteinExistence type="predicted"/>
<dbReference type="Proteomes" id="UP000738431">
    <property type="component" value="Chromosome"/>
</dbReference>
<sequence length="178" mass="19390">MSVVFAGTLGAFVQSRRMTEGSVFQNSATTVIQGYLEQIKNMDFWEIPYYDGGTLYRGSVTTADATIYTQLDSVTMDTLQISSCAPILPANVTPGVVPTTAGLVDNYKVIDINDTPDTTQDDLRMHLWVWVSSLDNTAGGVGPSRCIRIVYTWSFNNGGISRANVDSITTVRSVVPTF</sequence>
<gene>
    <name evidence="1" type="ORF">K1X11_002080</name>
</gene>